<dbReference type="RefSeq" id="WP_202104939.1">
    <property type="nucleotide sequence ID" value="NZ_JAERTY010000013.1"/>
</dbReference>
<protein>
    <recommendedName>
        <fullName evidence="1">Tail specific protease domain-containing protein</fullName>
    </recommendedName>
</protein>
<dbReference type="Proteomes" id="UP000625283">
    <property type="component" value="Unassembled WGS sequence"/>
</dbReference>
<dbReference type="PANTHER" id="PTHR32060:SF30">
    <property type="entry name" value="CARBOXY-TERMINAL PROCESSING PROTEASE CTPA"/>
    <property type="match status" value="1"/>
</dbReference>
<dbReference type="Gene3D" id="3.90.226.10">
    <property type="entry name" value="2-enoyl-CoA Hydratase, Chain A, domain 1"/>
    <property type="match status" value="1"/>
</dbReference>
<evidence type="ECO:0000259" key="1">
    <source>
        <dbReference type="Pfam" id="PF03572"/>
    </source>
</evidence>
<feature type="domain" description="Tail specific protease" evidence="1">
    <location>
        <begin position="243"/>
        <end position="461"/>
    </location>
</feature>
<dbReference type="InterPro" id="IPR005151">
    <property type="entry name" value="Tail-specific_protease"/>
</dbReference>
<sequence length="490" mass="55822">MRKLLLISLIFIGLGQLWAQEDKDFLLTKERIIADFKLASDILKKQHPHPYKFVDSVRLDQQLDSLMHLAQQEEDVYAILQYSPLQLFRDVHTKLQLSAENSKQTIRHTRFFPFPVIIEKGRIFVNSRGGSIPYGAEVLTVNGQPSSIIMQMLAPNSYSDGFIKTGTDRFYGDFQGVWGYNNASPKNYTIRYRPADGNKDQEQVVPALDPSKGVHSSRLGIAPFNRLETSYYVYGTYLDEESTGILTVLSFALDESFAYKEFSDFFNEVKKRNIRNVIIDIRSNGGGNPAISALLYSFLAPKSFDNVYNQRTKTIDIAYPEYTINNGRRMSDEDIRNMYNFMNQRFNKDSLTGFYVGNARLKESQLENYPPDKDAFNGSVYVLTSGATVSAATYFASLVQKNKRGLVIGKETGSGEQSTTAAWFLNYQLPNTKSILTIPMSEMYFFNAQTDNGRGVMPDRELSMEEFLKYFRSEQDPEISYTRALIKQGT</sequence>
<reference evidence="2 3" key="1">
    <citation type="submission" date="2021-01" db="EMBL/GenBank/DDBJ databases">
        <title>C459-1 draft genome sequence.</title>
        <authorList>
            <person name="Zhang X.-F."/>
        </authorList>
    </citation>
    <scope>NUCLEOTIDE SEQUENCE [LARGE SCALE GENOMIC DNA]</scope>
    <source>
        <strain evidence="3">C459-1</strain>
    </source>
</reference>
<organism evidence="2 3">
    <name type="scientific">Sphingobacterium faecale</name>
    <dbReference type="NCBI Taxonomy" id="2803775"/>
    <lineage>
        <taxon>Bacteria</taxon>
        <taxon>Pseudomonadati</taxon>
        <taxon>Bacteroidota</taxon>
        <taxon>Sphingobacteriia</taxon>
        <taxon>Sphingobacteriales</taxon>
        <taxon>Sphingobacteriaceae</taxon>
        <taxon>Sphingobacterium</taxon>
    </lineage>
</organism>
<gene>
    <name evidence="2" type="ORF">JKG61_20810</name>
</gene>
<dbReference type="Pfam" id="PF03572">
    <property type="entry name" value="Peptidase_S41"/>
    <property type="match status" value="1"/>
</dbReference>
<accession>A0ABS1R9K8</accession>
<evidence type="ECO:0000313" key="3">
    <source>
        <dbReference type="Proteomes" id="UP000625283"/>
    </source>
</evidence>
<evidence type="ECO:0000313" key="2">
    <source>
        <dbReference type="EMBL" id="MBL1411210.1"/>
    </source>
</evidence>
<keyword evidence="3" id="KW-1185">Reference proteome</keyword>
<dbReference type="EMBL" id="JAERTY010000013">
    <property type="protein sequence ID" value="MBL1411210.1"/>
    <property type="molecule type" value="Genomic_DNA"/>
</dbReference>
<name>A0ABS1R9K8_9SPHI</name>
<proteinExistence type="predicted"/>
<dbReference type="PANTHER" id="PTHR32060">
    <property type="entry name" value="TAIL-SPECIFIC PROTEASE"/>
    <property type="match status" value="1"/>
</dbReference>
<dbReference type="SUPFAM" id="SSF52096">
    <property type="entry name" value="ClpP/crotonase"/>
    <property type="match status" value="1"/>
</dbReference>
<comment type="caution">
    <text evidence="2">The sequence shown here is derived from an EMBL/GenBank/DDBJ whole genome shotgun (WGS) entry which is preliminary data.</text>
</comment>
<dbReference type="InterPro" id="IPR029045">
    <property type="entry name" value="ClpP/crotonase-like_dom_sf"/>
</dbReference>